<name>A0ABQ2I2G1_9MICO</name>
<dbReference type="InterPro" id="IPR003593">
    <property type="entry name" value="AAA+_ATPase"/>
</dbReference>
<evidence type="ECO:0000313" key="5">
    <source>
        <dbReference type="EMBL" id="GGM98518.1"/>
    </source>
</evidence>
<dbReference type="SMART" id="SM00382">
    <property type="entry name" value="AAA"/>
    <property type="match status" value="1"/>
</dbReference>
<dbReference type="Proteomes" id="UP000623461">
    <property type="component" value="Unassembled WGS sequence"/>
</dbReference>
<evidence type="ECO:0000256" key="2">
    <source>
        <dbReference type="ARBA" id="ARBA00022741"/>
    </source>
</evidence>
<dbReference type="InterPro" id="IPR027417">
    <property type="entry name" value="P-loop_NTPase"/>
</dbReference>
<dbReference type="EMBL" id="BMNZ01000005">
    <property type="protein sequence ID" value="GGM98518.1"/>
    <property type="molecule type" value="Genomic_DNA"/>
</dbReference>
<reference evidence="6" key="1">
    <citation type="journal article" date="2019" name="Int. J. Syst. Evol. Microbiol.">
        <title>The Global Catalogue of Microorganisms (GCM) 10K type strain sequencing project: providing services to taxonomists for standard genome sequencing and annotation.</title>
        <authorList>
            <consortium name="The Broad Institute Genomics Platform"/>
            <consortium name="The Broad Institute Genome Sequencing Center for Infectious Disease"/>
            <person name="Wu L."/>
            <person name="Ma J."/>
        </authorList>
    </citation>
    <scope>NUCLEOTIDE SEQUENCE [LARGE SCALE GENOMIC DNA]</scope>
    <source>
        <strain evidence="6">JCM 1365</strain>
    </source>
</reference>
<keyword evidence="1" id="KW-0813">Transport</keyword>
<organism evidence="5 6">
    <name type="scientific">Terrabacter tumescens</name>
    <dbReference type="NCBI Taxonomy" id="60443"/>
    <lineage>
        <taxon>Bacteria</taxon>
        <taxon>Bacillati</taxon>
        <taxon>Actinomycetota</taxon>
        <taxon>Actinomycetes</taxon>
        <taxon>Micrococcales</taxon>
        <taxon>Intrasporangiaceae</taxon>
        <taxon>Terrabacter</taxon>
    </lineage>
</organism>
<dbReference type="InterPro" id="IPR003439">
    <property type="entry name" value="ABC_transporter-like_ATP-bd"/>
</dbReference>
<gene>
    <name evidence="5" type="ORF">GCM10009721_26810</name>
</gene>
<dbReference type="GO" id="GO:0005524">
    <property type="term" value="F:ATP binding"/>
    <property type="evidence" value="ECO:0007669"/>
    <property type="project" value="UniProtKB-KW"/>
</dbReference>
<keyword evidence="2" id="KW-0547">Nucleotide-binding</keyword>
<dbReference type="PROSITE" id="PS50893">
    <property type="entry name" value="ABC_TRANSPORTER_2"/>
    <property type="match status" value="1"/>
</dbReference>
<evidence type="ECO:0000256" key="1">
    <source>
        <dbReference type="ARBA" id="ARBA00022448"/>
    </source>
</evidence>
<accession>A0ABQ2I2G1</accession>
<dbReference type="InterPro" id="IPR051120">
    <property type="entry name" value="ABC_AA/LPS_Transport"/>
</dbReference>
<evidence type="ECO:0000256" key="3">
    <source>
        <dbReference type="ARBA" id="ARBA00022840"/>
    </source>
</evidence>
<dbReference type="CDD" id="cd03219">
    <property type="entry name" value="ABC_Mj1267_LivG_branched"/>
    <property type="match status" value="1"/>
</dbReference>
<comment type="caution">
    <text evidence="5">The sequence shown here is derived from an EMBL/GenBank/DDBJ whole genome shotgun (WGS) entry which is preliminary data.</text>
</comment>
<keyword evidence="3 5" id="KW-0067">ATP-binding</keyword>
<protein>
    <submittedName>
        <fullName evidence="5">ABC transporter ATP-binding protein</fullName>
    </submittedName>
</protein>
<evidence type="ECO:0000313" key="6">
    <source>
        <dbReference type="Proteomes" id="UP000623461"/>
    </source>
</evidence>
<feature type="domain" description="ABC transporter" evidence="4">
    <location>
        <begin position="10"/>
        <end position="242"/>
    </location>
</feature>
<sequence>MTISDPSEALAAVGIHRAYSGVKALRGVDVTLRRGEVLGLIGPNGAGKSTLVNMLTGYDRPDEGAIMLDGTDITGWPAHRLARTGVARTYQRGHLYRDLSVRENVEVAALATGRSRAEARGDATGLLELFGAADRSEQPARTLPHGLERRLGVARAMATRPNYLLLDEPAAGLNEGEIGEFGEVIRSIAATGVGVLLIDHNIRLIMAVCERIHVIVQGRSYLEGTPDEVRGSQALVEAYLGRSGTQ</sequence>
<dbReference type="RefSeq" id="WP_030199810.1">
    <property type="nucleotide sequence ID" value="NZ_BMNZ01000005.1"/>
</dbReference>
<proteinExistence type="predicted"/>
<dbReference type="Gene3D" id="3.40.50.300">
    <property type="entry name" value="P-loop containing nucleotide triphosphate hydrolases"/>
    <property type="match status" value="1"/>
</dbReference>
<keyword evidence="6" id="KW-1185">Reference proteome</keyword>
<dbReference type="PANTHER" id="PTHR45772">
    <property type="entry name" value="CONSERVED COMPONENT OF ABC TRANSPORTER FOR NATURAL AMINO ACIDS-RELATED"/>
    <property type="match status" value="1"/>
</dbReference>
<dbReference type="Pfam" id="PF00005">
    <property type="entry name" value="ABC_tran"/>
    <property type="match status" value="1"/>
</dbReference>
<dbReference type="SUPFAM" id="SSF52540">
    <property type="entry name" value="P-loop containing nucleoside triphosphate hydrolases"/>
    <property type="match status" value="1"/>
</dbReference>
<evidence type="ECO:0000259" key="4">
    <source>
        <dbReference type="PROSITE" id="PS50893"/>
    </source>
</evidence>